<sequence>MGRKIHFLNKLRRNLVTFGLAMVWNEIHRPSPENGIVVEYPIMKFVFEVIPEEPLNFIHKLITFNKGIIRKKIDTFRVKKKEKKRESLDMLQTSSSDQKSITYSKTSVSHGPFG</sequence>
<evidence type="ECO:0000256" key="1">
    <source>
        <dbReference type="SAM" id="MobiDB-lite"/>
    </source>
</evidence>
<feature type="region of interest" description="Disordered" evidence="1">
    <location>
        <begin position="81"/>
        <end position="114"/>
    </location>
</feature>
<reference evidence="2 3" key="1">
    <citation type="journal article" date="2019" name="Sci. Rep.">
        <title>Orb-weaving spider Araneus ventricosus genome elucidates the spidroin gene catalogue.</title>
        <authorList>
            <person name="Kono N."/>
            <person name="Nakamura H."/>
            <person name="Ohtoshi R."/>
            <person name="Moran D.A.P."/>
            <person name="Shinohara A."/>
            <person name="Yoshida Y."/>
            <person name="Fujiwara M."/>
            <person name="Mori M."/>
            <person name="Tomita M."/>
            <person name="Arakawa K."/>
        </authorList>
    </citation>
    <scope>NUCLEOTIDE SEQUENCE [LARGE SCALE GENOMIC DNA]</scope>
</reference>
<organism evidence="2 3">
    <name type="scientific">Araneus ventricosus</name>
    <name type="common">Orbweaver spider</name>
    <name type="synonym">Epeira ventricosa</name>
    <dbReference type="NCBI Taxonomy" id="182803"/>
    <lineage>
        <taxon>Eukaryota</taxon>
        <taxon>Metazoa</taxon>
        <taxon>Ecdysozoa</taxon>
        <taxon>Arthropoda</taxon>
        <taxon>Chelicerata</taxon>
        <taxon>Arachnida</taxon>
        <taxon>Araneae</taxon>
        <taxon>Araneomorphae</taxon>
        <taxon>Entelegynae</taxon>
        <taxon>Araneoidea</taxon>
        <taxon>Araneidae</taxon>
        <taxon>Araneus</taxon>
    </lineage>
</organism>
<dbReference type="EMBL" id="BGPR01271614">
    <property type="protein sequence ID" value="GBM99949.1"/>
    <property type="molecule type" value="Genomic_DNA"/>
</dbReference>
<evidence type="ECO:0000313" key="2">
    <source>
        <dbReference type="EMBL" id="GBM99949.1"/>
    </source>
</evidence>
<name>A0A4Y2KDL6_ARAVE</name>
<accession>A0A4Y2KDL6</accession>
<keyword evidence="3" id="KW-1185">Reference proteome</keyword>
<gene>
    <name evidence="2" type="ORF">AVEN_162577_1</name>
</gene>
<comment type="caution">
    <text evidence="2">The sequence shown here is derived from an EMBL/GenBank/DDBJ whole genome shotgun (WGS) entry which is preliminary data.</text>
</comment>
<protein>
    <submittedName>
        <fullName evidence="2">Uncharacterized protein</fullName>
    </submittedName>
</protein>
<feature type="compositionally biased region" description="Polar residues" evidence="1">
    <location>
        <begin position="90"/>
        <end position="114"/>
    </location>
</feature>
<dbReference type="AlphaFoldDB" id="A0A4Y2KDL6"/>
<dbReference type="Proteomes" id="UP000499080">
    <property type="component" value="Unassembled WGS sequence"/>
</dbReference>
<evidence type="ECO:0000313" key="3">
    <source>
        <dbReference type="Proteomes" id="UP000499080"/>
    </source>
</evidence>
<proteinExistence type="predicted"/>